<organism evidence="3 4">
    <name type="scientific">Forsythia ovata</name>
    <dbReference type="NCBI Taxonomy" id="205694"/>
    <lineage>
        <taxon>Eukaryota</taxon>
        <taxon>Viridiplantae</taxon>
        <taxon>Streptophyta</taxon>
        <taxon>Embryophyta</taxon>
        <taxon>Tracheophyta</taxon>
        <taxon>Spermatophyta</taxon>
        <taxon>Magnoliopsida</taxon>
        <taxon>eudicotyledons</taxon>
        <taxon>Gunneridae</taxon>
        <taxon>Pentapetalae</taxon>
        <taxon>asterids</taxon>
        <taxon>lamiids</taxon>
        <taxon>Lamiales</taxon>
        <taxon>Oleaceae</taxon>
        <taxon>Forsythieae</taxon>
        <taxon>Forsythia</taxon>
    </lineage>
</organism>
<evidence type="ECO:0000256" key="1">
    <source>
        <dbReference type="SAM" id="MobiDB-lite"/>
    </source>
</evidence>
<proteinExistence type="predicted"/>
<feature type="region of interest" description="Disordered" evidence="1">
    <location>
        <begin position="92"/>
        <end position="114"/>
    </location>
</feature>
<comment type="caution">
    <text evidence="3">The sequence shown here is derived from an EMBL/GenBank/DDBJ whole genome shotgun (WGS) entry which is preliminary data.</text>
</comment>
<reference evidence="4" key="1">
    <citation type="submission" date="2024-07" db="EMBL/GenBank/DDBJ databases">
        <title>Two chromosome-level genome assemblies of Korean endemic species Abeliophyllum distichum and Forsythia ovata (Oleaceae).</title>
        <authorList>
            <person name="Jang H."/>
        </authorList>
    </citation>
    <scope>NUCLEOTIDE SEQUENCE [LARGE SCALE GENOMIC DNA]</scope>
</reference>
<dbReference type="Proteomes" id="UP001604277">
    <property type="component" value="Unassembled WGS sequence"/>
</dbReference>
<evidence type="ECO:0000313" key="4">
    <source>
        <dbReference type="Proteomes" id="UP001604277"/>
    </source>
</evidence>
<keyword evidence="2" id="KW-0732">Signal</keyword>
<protein>
    <submittedName>
        <fullName evidence="3">Uncharacterized protein</fullName>
    </submittedName>
</protein>
<evidence type="ECO:0000256" key="2">
    <source>
        <dbReference type="SAM" id="SignalP"/>
    </source>
</evidence>
<feature type="signal peptide" evidence="2">
    <location>
        <begin position="1"/>
        <end position="22"/>
    </location>
</feature>
<sequence>MEFKVVVIISILAFSAFPGILGRNLPDHANVRFASTNFPHPTESASRPITIPTTSFFRWTRKNLLIWFMKNPKALCDGTYSPCNKYITVTNLGRPSGPSPPPPHPPPGPHPAVAYIELPFSNKSPQNSNVESA</sequence>
<evidence type="ECO:0000313" key="3">
    <source>
        <dbReference type="EMBL" id="KAL2462800.1"/>
    </source>
</evidence>
<keyword evidence="4" id="KW-1185">Reference proteome</keyword>
<dbReference type="EMBL" id="JBFOLJ010000020">
    <property type="protein sequence ID" value="KAL2462800.1"/>
    <property type="molecule type" value="Genomic_DNA"/>
</dbReference>
<gene>
    <name evidence="3" type="ORF">Fot_54037</name>
</gene>
<dbReference type="AlphaFoldDB" id="A0ABD1PFW8"/>
<accession>A0ABD1PFW8</accession>
<feature type="compositionally biased region" description="Pro residues" evidence="1">
    <location>
        <begin position="97"/>
        <end position="110"/>
    </location>
</feature>
<name>A0ABD1PFW8_9LAMI</name>
<feature type="chain" id="PRO_5044741362" evidence="2">
    <location>
        <begin position="23"/>
        <end position="133"/>
    </location>
</feature>